<feature type="transmembrane region" description="Helical" evidence="2">
    <location>
        <begin position="359"/>
        <end position="383"/>
    </location>
</feature>
<keyword evidence="2" id="KW-0472">Membrane</keyword>
<evidence type="ECO:0000256" key="1">
    <source>
        <dbReference type="SAM" id="MobiDB-lite"/>
    </source>
</evidence>
<name>A0A5N8XRS2_9ACTN</name>
<gene>
    <name evidence="4" type="ORF">FNH08_30495</name>
</gene>
<evidence type="ECO:0000256" key="2">
    <source>
        <dbReference type="SAM" id="Phobius"/>
    </source>
</evidence>
<evidence type="ECO:0000259" key="3">
    <source>
        <dbReference type="Pfam" id="PF01757"/>
    </source>
</evidence>
<feature type="domain" description="Acyltransferase 3" evidence="3">
    <location>
        <begin position="33"/>
        <end position="382"/>
    </location>
</feature>
<keyword evidence="4" id="KW-0808">Transferase</keyword>
<keyword evidence="5" id="KW-1185">Reference proteome</keyword>
<comment type="caution">
    <text evidence="4">The sequence shown here is derived from an EMBL/GenBank/DDBJ whole genome shotgun (WGS) entry which is preliminary data.</text>
</comment>
<organism evidence="4 5">
    <name type="scientific">Streptomyces spongiae</name>
    <dbReference type="NCBI Taxonomy" id="565072"/>
    <lineage>
        <taxon>Bacteria</taxon>
        <taxon>Bacillati</taxon>
        <taxon>Actinomycetota</taxon>
        <taxon>Actinomycetes</taxon>
        <taxon>Kitasatosporales</taxon>
        <taxon>Streptomycetaceae</taxon>
        <taxon>Streptomyces</taxon>
    </lineage>
</organism>
<feature type="transmembrane region" description="Helical" evidence="2">
    <location>
        <begin position="77"/>
        <end position="95"/>
    </location>
</feature>
<reference evidence="4 5" key="1">
    <citation type="submission" date="2019-07" db="EMBL/GenBank/DDBJ databases">
        <title>New species of Amycolatopsis and Streptomyces.</title>
        <authorList>
            <person name="Duangmal K."/>
            <person name="Teo W.F.A."/>
            <person name="Lipun K."/>
        </authorList>
    </citation>
    <scope>NUCLEOTIDE SEQUENCE [LARGE SCALE GENOMIC DNA]</scope>
    <source>
        <strain evidence="4 5">NBRC 106415</strain>
    </source>
</reference>
<dbReference type="GO" id="GO:0016747">
    <property type="term" value="F:acyltransferase activity, transferring groups other than amino-acyl groups"/>
    <property type="evidence" value="ECO:0007669"/>
    <property type="project" value="InterPro"/>
</dbReference>
<dbReference type="InterPro" id="IPR002656">
    <property type="entry name" value="Acyl_transf_3_dom"/>
</dbReference>
<dbReference type="Pfam" id="PF01757">
    <property type="entry name" value="Acyl_transf_3"/>
    <property type="match status" value="1"/>
</dbReference>
<dbReference type="EMBL" id="VJZC01000290">
    <property type="protein sequence ID" value="MPY61315.1"/>
    <property type="molecule type" value="Genomic_DNA"/>
</dbReference>
<feature type="transmembrane region" description="Helical" evidence="2">
    <location>
        <begin position="36"/>
        <end position="57"/>
    </location>
</feature>
<keyword evidence="2" id="KW-1133">Transmembrane helix</keyword>
<feature type="transmembrane region" description="Helical" evidence="2">
    <location>
        <begin position="313"/>
        <end position="332"/>
    </location>
</feature>
<keyword evidence="4" id="KW-0012">Acyltransferase</keyword>
<feature type="transmembrane region" description="Helical" evidence="2">
    <location>
        <begin position="132"/>
        <end position="155"/>
    </location>
</feature>
<feature type="transmembrane region" description="Helical" evidence="2">
    <location>
        <begin position="285"/>
        <end position="301"/>
    </location>
</feature>
<keyword evidence="2" id="KW-0812">Transmembrane</keyword>
<sequence>MRESATPLRPVIQHIRTTARRLDAATPPERDRAVDALRAFAILGIVLGHWLVTALVADGGALRAASPLRDMPWLAPISWVFQTLAVFFLVGGHVATKSYAAARARGVGAPPAGAESRVAGYGEWLRTRLSRLFGPVAAVLVLWTVVAAGLLLTGAGMGTVHTLVKLALSPLWFLLVFAVLTAATPLLTRLNPLWPLAVVLHVDLIRFGLGGPSWLGWVNLAAGWLVPYTLGAAWTRGELDRRRAGWILLTGGGVVTAVLVTWAGYPASMVGVPGAAVSNLNPPTLTAVTFGLAQCGLALLLRAPLRRAMRRPVAWAAVALVNVSAMTVFLWHQTALMATTAVGLTWGRLPGLHTAPDGLAWVAARVAWLPVFALALLVCWAAFHGYERGGRSRATRVRRGSRVVRVSWPRCRREPGTRPWRRRPRTSTGNASRSP</sequence>
<evidence type="ECO:0000313" key="5">
    <source>
        <dbReference type="Proteomes" id="UP000400924"/>
    </source>
</evidence>
<feature type="transmembrane region" description="Helical" evidence="2">
    <location>
        <begin position="167"/>
        <end position="186"/>
    </location>
</feature>
<dbReference type="RefSeq" id="WP_322725782.1">
    <property type="nucleotide sequence ID" value="NZ_VJZC01000290.1"/>
</dbReference>
<accession>A0A5N8XRS2</accession>
<feature type="region of interest" description="Disordered" evidence="1">
    <location>
        <begin position="413"/>
        <end position="435"/>
    </location>
</feature>
<evidence type="ECO:0000313" key="4">
    <source>
        <dbReference type="EMBL" id="MPY61315.1"/>
    </source>
</evidence>
<dbReference type="AlphaFoldDB" id="A0A5N8XRS2"/>
<protein>
    <submittedName>
        <fullName evidence="4">Acyltransferase</fullName>
    </submittedName>
</protein>
<proteinExistence type="predicted"/>
<feature type="transmembrane region" description="Helical" evidence="2">
    <location>
        <begin position="246"/>
        <end position="265"/>
    </location>
</feature>
<dbReference type="Proteomes" id="UP000400924">
    <property type="component" value="Unassembled WGS sequence"/>
</dbReference>